<evidence type="ECO:0000256" key="1">
    <source>
        <dbReference type="SAM" id="MobiDB-lite"/>
    </source>
</evidence>
<proteinExistence type="predicted"/>
<dbReference type="InterPro" id="IPR049192">
    <property type="entry name" value="DUF4246_C"/>
</dbReference>
<evidence type="ECO:0000259" key="2">
    <source>
        <dbReference type="Pfam" id="PF14033"/>
    </source>
</evidence>
<dbReference type="EMBL" id="AZHF01000004">
    <property type="protein sequence ID" value="OAA77011.1"/>
    <property type="molecule type" value="Genomic_DNA"/>
</dbReference>
<dbReference type="PANTHER" id="PTHR33119">
    <property type="entry name" value="IFI3P"/>
    <property type="match status" value="1"/>
</dbReference>
<dbReference type="AlphaFoldDB" id="A0A168GWK6"/>
<evidence type="ECO:0000259" key="3">
    <source>
        <dbReference type="Pfam" id="PF21666"/>
    </source>
</evidence>
<dbReference type="Pfam" id="PF21666">
    <property type="entry name" value="DUF4246_N"/>
    <property type="match status" value="1"/>
</dbReference>
<feature type="compositionally biased region" description="Acidic residues" evidence="1">
    <location>
        <begin position="722"/>
        <end position="733"/>
    </location>
</feature>
<feature type="compositionally biased region" description="Basic and acidic residues" evidence="1">
    <location>
        <begin position="389"/>
        <end position="401"/>
    </location>
</feature>
<evidence type="ECO:0000313" key="4">
    <source>
        <dbReference type="EMBL" id="OAA77011.1"/>
    </source>
</evidence>
<gene>
    <name evidence="4" type="ORF">LEL_06695</name>
</gene>
<dbReference type="OrthoDB" id="4866493at2759"/>
<dbReference type="Proteomes" id="UP000076881">
    <property type="component" value="Unassembled WGS sequence"/>
</dbReference>
<reference evidence="4 5" key="1">
    <citation type="journal article" date="2016" name="Genome Biol. Evol.">
        <title>Divergent and convergent evolution of fungal pathogenicity.</title>
        <authorList>
            <person name="Shang Y."/>
            <person name="Xiao G."/>
            <person name="Zheng P."/>
            <person name="Cen K."/>
            <person name="Zhan S."/>
            <person name="Wang C."/>
        </authorList>
    </citation>
    <scope>NUCLEOTIDE SEQUENCE [LARGE SCALE GENOMIC DNA]</scope>
    <source>
        <strain evidence="4 5">RCEF 1005</strain>
    </source>
</reference>
<accession>A0A168GWK6</accession>
<dbReference type="InterPro" id="IPR025340">
    <property type="entry name" value="DUF4246"/>
</dbReference>
<sequence>MSINFERYVYLQFSHGFDLWRQDRLSHPELTIMRLVNDITDRDDWRAKIADFSTCRVWREEAFASYFPKSLTLWDWCVFELRKKAIEFASSRSVFVFDSASRIRKSDRLAGTGLFQNLKLDTESLDLSPWMLPFVFEVSPIRIDGRPITLDNFLDAMTVGAICPRSNWDPDRLNNGDPSYYSGKSQWLATDVKFSGKDDSVTIVSLINNLHPHRHKSLYVTLEHLLPGLVDEWNQTLLYKALPRGVSRIRPKLYKCGACSADILSSCSCPVDFRDSSAWASDCSDNVTPDTWHERRWNPVLALDGRFVSSRRIYGEVSLRDGFGDRGLQIYVEISTIKLGPDGAVSTDSLHHMCWDLNGNRNERVVATSLICLRRENIDPASGGISFRSETKRNAWEDRPNECQTSDPEVVAGLSSAPPGPPTVPNSATSEDEEHIPSFQELGTVQLPEGRIVTYPNTLQHKFETPKLKESSESGSFHFMQIHLVDPHYIVCSTQFVPPQSLELWKEAIDYERICLKNQIPLELSNIIIEHLFIPERWLNKKKKKVRGLQNYWQTWPVSFEDKDKEETKQRQLQQARQPPVRYESALRRKQEALQRHERVMRAVNGPKMHSPPRAITVWVQSMLRDPGPLDDNDPRDRANALAPETENSMQNTEEEDIADFDSPLSVATSSGSEGSTDGEEHSAGGSDDDEDDDGGGGGDGGIHDAHGGGDAAAAAVAQDEAAGEGSDEEEDYVDALYGLTSAELAEIEAMTHPNQEEEPLQEEEPFQEAELESLYDDAMSQANEMELYDID</sequence>
<dbReference type="Pfam" id="PF14033">
    <property type="entry name" value="DUF4246"/>
    <property type="match status" value="1"/>
</dbReference>
<dbReference type="InterPro" id="IPR049207">
    <property type="entry name" value="DUF4246_N"/>
</dbReference>
<dbReference type="STRING" id="1081108.A0A168GWK6"/>
<feature type="region of interest" description="Disordered" evidence="1">
    <location>
        <begin position="624"/>
        <end position="733"/>
    </location>
</feature>
<name>A0A168GWK6_CORDF</name>
<dbReference type="PANTHER" id="PTHR33119:SF1">
    <property type="entry name" value="FE2OG DIOXYGENASE DOMAIN-CONTAINING PROTEIN"/>
    <property type="match status" value="1"/>
</dbReference>
<feature type="domain" description="DUF4246" evidence="2">
    <location>
        <begin position="73"/>
        <end position="507"/>
    </location>
</feature>
<organism evidence="4 5">
    <name type="scientific">Akanthomyces lecanii RCEF 1005</name>
    <dbReference type="NCBI Taxonomy" id="1081108"/>
    <lineage>
        <taxon>Eukaryota</taxon>
        <taxon>Fungi</taxon>
        <taxon>Dikarya</taxon>
        <taxon>Ascomycota</taxon>
        <taxon>Pezizomycotina</taxon>
        <taxon>Sordariomycetes</taxon>
        <taxon>Hypocreomycetidae</taxon>
        <taxon>Hypocreales</taxon>
        <taxon>Cordycipitaceae</taxon>
        <taxon>Akanthomyces</taxon>
        <taxon>Cordyceps confragosa</taxon>
    </lineage>
</organism>
<feature type="region of interest" description="Disordered" evidence="1">
    <location>
        <begin position="383"/>
        <end position="431"/>
    </location>
</feature>
<comment type="caution">
    <text evidence="4">The sequence shown here is derived from an EMBL/GenBank/DDBJ whole genome shotgun (WGS) entry which is preliminary data.</text>
</comment>
<evidence type="ECO:0000313" key="5">
    <source>
        <dbReference type="Proteomes" id="UP000076881"/>
    </source>
</evidence>
<keyword evidence="5" id="KW-1185">Reference proteome</keyword>
<feature type="compositionally biased region" description="Low complexity" evidence="1">
    <location>
        <begin position="712"/>
        <end position="721"/>
    </location>
</feature>
<protein>
    <submittedName>
        <fullName evidence="4">Uncharacterized protein</fullName>
    </submittedName>
</protein>
<feature type="domain" description="DUF4246" evidence="3">
    <location>
        <begin position="9"/>
        <end position="61"/>
    </location>
</feature>